<dbReference type="Proteomes" id="UP000267585">
    <property type="component" value="Unassembled WGS sequence"/>
</dbReference>
<proteinExistence type="predicted"/>
<dbReference type="RefSeq" id="WP_126163526.1">
    <property type="nucleotide sequence ID" value="NZ_RQPJ01000021.1"/>
</dbReference>
<keyword evidence="2" id="KW-1185">Reference proteome</keyword>
<protein>
    <submittedName>
        <fullName evidence="1">Uncharacterized protein</fullName>
    </submittedName>
</protein>
<comment type="caution">
    <text evidence="1">The sequence shown here is derived from an EMBL/GenBank/DDBJ whole genome shotgun (WGS) entry which is preliminary data.</text>
</comment>
<dbReference type="EMBL" id="RQPJ01000021">
    <property type="protein sequence ID" value="RTE51841.1"/>
    <property type="molecule type" value="Genomic_DNA"/>
</dbReference>
<evidence type="ECO:0000313" key="1">
    <source>
        <dbReference type="EMBL" id="RTE51841.1"/>
    </source>
</evidence>
<evidence type="ECO:0000313" key="2">
    <source>
        <dbReference type="Proteomes" id="UP000267585"/>
    </source>
</evidence>
<name>A0A430JYQ5_9FLAO</name>
<dbReference type="AlphaFoldDB" id="A0A430JYQ5"/>
<gene>
    <name evidence="1" type="ORF">EHW67_16675</name>
</gene>
<dbReference type="OrthoDB" id="1436444at2"/>
<accession>A0A430JYQ5</accession>
<reference evidence="1 2" key="1">
    <citation type="submission" date="2018-11" db="EMBL/GenBank/DDBJ databases">
        <title>Arenibacter aquaticus sp.nov., a marine bacterium isolated from surface seawater in the South China Sea.</title>
        <authorList>
            <person name="Guo J."/>
            <person name="Sun J."/>
        </authorList>
    </citation>
    <scope>NUCLEOTIDE SEQUENCE [LARGE SCALE GENOMIC DNA]</scope>
    <source>
        <strain evidence="1 2">GUO666</strain>
    </source>
</reference>
<sequence>MKRGCISMAESTDFKGGQLKEVPSLSLDVPVCSFSGKPAEYYIGLSGMDNSEEVRILGAISSEFVETAIVNVLGQGVDDIHWPVILDLNKEIYYHSYQAHARGLSAIMGWKELQG</sequence>
<organism evidence="1 2">
    <name type="scientific">Arenibacter aquaticus</name>
    <dbReference type="NCBI Taxonomy" id="2489054"/>
    <lineage>
        <taxon>Bacteria</taxon>
        <taxon>Pseudomonadati</taxon>
        <taxon>Bacteroidota</taxon>
        <taxon>Flavobacteriia</taxon>
        <taxon>Flavobacteriales</taxon>
        <taxon>Flavobacteriaceae</taxon>
        <taxon>Arenibacter</taxon>
    </lineage>
</organism>